<sequence>MPLLTDEQALGSIPSEDIPPRDREQLLNCVNAEEVKLVPVPPSDSDLLTWRPLQMRTWFLLINAAACFAIIGGIFSLLVGVGGDRTATLTSQTAQILTRYTPTFIGTVTYLIFRSTVSDIFRILPFIRMADQRSRITQGANPQRSIGGSYFPLPFVEYRDSPLVKCALQILLVITSLLTANKAMLLGSLKIPGKESDSWKISVHRSSAFYLIGAYTCMAIFYIATAIWLSGKSTGLKWDPASPLDHLALVVNTNALPAIGSLPLTYDHAHKHLEKHGKWRLGYWRRTVDGQATTVYGIGLINPQDVVCRNDALCICDEKPKKRKKPCWFSRPLYPLGANPEWMAFCMLLLLLATGLLMLAVVKGALDQGFHLNGPWILEQNDGPAGDWVFAGVRINSADSTNVNIVIRGLPTVLTQWYVNTQLTNLSMRLRSNQCWTNLATKPRTLYQSLALKYSTQMSYFVPRSALSKGHYRLAAVSFIAFVGQLWPAFVAGLCSFYRTKPDQVLVTFSLPAFIIVCTFILLSAVALVLGWPFEHETLLREPRSIANNLRPFVHSSITTNPRIKSAATCRTQKEMYANVFVENYLYELNLHHAACKKYHLIVDIVGHQYKELENRASNVISIDHLVKSRWRHRHAVGPLREWIHNSFSGTVLKVLLGQGVLEQHWFAGQSAPGFCSVLMYNHNV</sequence>
<keyword evidence="2" id="KW-0472">Membrane</keyword>
<keyword evidence="2" id="KW-0812">Transmembrane</keyword>
<evidence type="ECO:0000313" key="3">
    <source>
        <dbReference type="EMBL" id="PSK46056.1"/>
    </source>
</evidence>
<accession>A0A2P7ZCV5</accession>
<dbReference type="InterPro" id="IPR021840">
    <property type="entry name" value="DUF3433"/>
</dbReference>
<feature type="transmembrane region" description="Helical" evidence="2">
    <location>
        <begin position="342"/>
        <end position="362"/>
    </location>
</feature>
<dbReference type="Pfam" id="PF11915">
    <property type="entry name" value="DUF3433"/>
    <property type="match status" value="1"/>
</dbReference>
<organism evidence="3 4">
    <name type="scientific">Elsinoe australis</name>
    <dbReference type="NCBI Taxonomy" id="40998"/>
    <lineage>
        <taxon>Eukaryota</taxon>
        <taxon>Fungi</taxon>
        <taxon>Dikarya</taxon>
        <taxon>Ascomycota</taxon>
        <taxon>Pezizomycotina</taxon>
        <taxon>Dothideomycetes</taxon>
        <taxon>Dothideomycetidae</taxon>
        <taxon>Myriangiales</taxon>
        <taxon>Elsinoaceae</taxon>
        <taxon>Elsinoe</taxon>
    </lineage>
</organism>
<dbReference type="OrthoDB" id="3057599at2759"/>
<evidence type="ECO:0000256" key="1">
    <source>
        <dbReference type="SAM" id="MobiDB-lite"/>
    </source>
</evidence>
<feature type="transmembrane region" description="Helical" evidence="2">
    <location>
        <begin position="511"/>
        <end position="534"/>
    </location>
</feature>
<gene>
    <name evidence="3" type="ORF">B9Z65_5024</name>
</gene>
<keyword evidence="2" id="KW-1133">Transmembrane helix</keyword>
<dbReference type="PANTHER" id="PTHR37544">
    <property type="entry name" value="SPRAY-RELATED"/>
    <property type="match status" value="1"/>
</dbReference>
<dbReference type="STRING" id="40998.A0A2P7ZCV5"/>
<evidence type="ECO:0000313" key="4">
    <source>
        <dbReference type="Proteomes" id="UP000243723"/>
    </source>
</evidence>
<dbReference type="AlphaFoldDB" id="A0A2P7ZCV5"/>
<proteinExistence type="predicted"/>
<protein>
    <submittedName>
        <fullName evidence="3">Uncharacterized protein</fullName>
    </submittedName>
</protein>
<feature type="transmembrane region" description="Helical" evidence="2">
    <location>
        <begin position="58"/>
        <end position="81"/>
    </location>
</feature>
<evidence type="ECO:0000256" key="2">
    <source>
        <dbReference type="SAM" id="Phobius"/>
    </source>
</evidence>
<feature type="transmembrane region" description="Helical" evidence="2">
    <location>
        <begin position="208"/>
        <end position="229"/>
    </location>
</feature>
<reference evidence="3 4" key="1">
    <citation type="submission" date="2017-05" db="EMBL/GenBank/DDBJ databases">
        <title>Draft genome sequence of Elsinoe australis.</title>
        <authorList>
            <person name="Cheng Q."/>
        </authorList>
    </citation>
    <scope>NUCLEOTIDE SEQUENCE [LARGE SCALE GENOMIC DNA]</scope>
    <source>
        <strain evidence="3 4">NL1</strain>
    </source>
</reference>
<feature type="region of interest" description="Disordered" evidence="1">
    <location>
        <begin position="1"/>
        <end position="20"/>
    </location>
</feature>
<name>A0A2P7ZCV5_9PEZI</name>
<keyword evidence="4" id="KW-1185">Reference proteome</keyword>
<dbReference type="EMBL" id="NHZQ01000236">
    <property type="protein sequence ID" value="PSK46056.1"/>
    <property type="molecule type" value="Genomic_DNA"/>
</dbReference>
<dbReference type="PANTHER" id="PTHR37544:SF3">
    <property type="entry name" value="SPRAY"/>
    <property type="match status" value="1"/>
</dbReference>
<dbReference type="Proteomes" id="UP000243723">
    <property type="component" value="Unassembled WGS sequence"/>
</dbReference>
<feature type="transmembrane region" description="Helical" evidence="2">
    <location>
        <begin position="474"/>
        <end position="499"/>
    </location>
</feature>
<comment type="caution">
    <text evidence="3">The sequence shown here is derived from an EMBL/GenBank/DDBJ whole genome shotgun (WGS) entry which is preliminary data.</text>
</comment>